<keyword evidence="3" id="KW-1185">Reference proteome</keyword>
<evidence type="ECO:0000313" key="3">
    <source>
        <dbReference type="Proteomes" id="UP000827092"/>
    </source>
</evidence>
<accession>A0AAV6TE90</accession>
<proteinExistence type="predicted"/>
<feature type="region of interest" description="Disordered" evidence="1">
    <location>
        <begin position="41"/>
        <end position="68"/>
    </location>
</feature>
<gene>
    <name evidence="2" type="ORF">JTE90_024412</name>
</gene>
<reference evidence="2 3" key="1">
    <citation type="journal article" date="2022" name="Nat. Ecol. Evol.">
        <title>A masculinizing supergene underlies an exaggerated male reproductive morph in a spider.</title>
        <authorList>
            <person name="Hendrickx F."/>
            <person name="De Corte Z."/>
            <person name="Sonet G."/>
            <person name="Van Belleghem S.M."/>
            <person name="Kostlbacher S."/>
            <person name="Vangestel C."/>
        </authorList>
    </citation>
    <scope>NUCLEOTIDE SEQUENCE [LARGE SCALE GENOMIC DNA]</scope>
    <source>
        <strain evidence="2">W744_W776</strain>
    </source>
</reference>
<dbReference type="EMBL" id="JAFNEN010006326">
    <property type="protein sequence ID" value="KAG8156093.1"/>
    <property type="molecule type" value="Genomic_DNA"/>
</dbReference>
<comment type="caution">
    <text evidence="2">The sequence shown here is derived from an EMBL/GenBank/DDBJ whole genome shotgun (WGS) entry which is preliminary data.</text>
</comment>
<organism evidence="2 3">
    <name type="scientific">Oedothorax gibbosus</name>
    <dbReference type="NCBI Taxonomy" id="931172"/>
    <lineage>
        <taxon>Eukaryota</taxon>
        <taxon>Metazoa</taxon>
        <taxon>Ecdysozoa</taxon>
        <taxon>Arthropoda</taxon>
        <taxon>Chelicerata</taxon>
        <taxon>Arachnida</taxon>
        <taxon>Araneae</taxon>
        <taxon>Araneomorphae</taxon>
        <taxon>Entelegynae</taxon>
        <taxon>Araneoidea</taxon>
        <taxon>Linyphiidae</taxon>
        <taxon>Erigoninae</taxon>
        <taxon>Oedothorax</taxon>
    </lineage>
</organism>
<sequence length="68" mass="7747">MDCRRFYPKRAATRSIVARESAPRQSSVGCVWLGRYNLSMERSGPEASSSKDNKPSRRRQKGKSSLDR</sequence>
<evidence type="ECO:0000313" key="2">
    <source>
        <dbReference type="EMBL" id="KAG8156093.1"/>
    </source>
</evidence>
<protein>
    <submittedName>
        <fullName evidence="2">Uncharacterized protein</fullName>
    </submittedName>
</protein>
<dbReference type="Proteomes" id="UP000827092">
    <property type="component" value="Unassembled WGS sequence"/>
</dbReference>
<dbReference type="AlphaFoldDB" id="A0AAV6TE90"/>
<evidence type="ECO:0000256" key="1">
    <source>
        <dbReference type="SAM" id="MobiDB-lite"/>
    </source>
</evidence>
<name>A0AAV6TE90_9ARAC</name>